<dbReference type="InterPro" id="IPR024567">
    <property type="entry name" value="RNase_HII/HIII_dom"/>
</dbReference>
<dbReference type="InterPro" id="IPR001352">
    <property type="entry name" value="RNase_HII/HIII"/>
</dbReference>
<evidence type="ECO:0000256" key="9">
    <source>
        <dbReference type="ARBA" id="ARBA00022722"/>
    </source>
</evidence>
<dbReference type="InterPro" id="IPR036397">
    <property type="entry name" value="RNaseH_sf"/>
</dbReference>
<evidence type="ECO:0000256" key="5">
    <source>
        <dbReference type="ARBA" id="ARBA00007383"/>
    </source>
</evidence>
<dbReference type="GO" id="GO:0032299">
    <property type="term" value="C:ribonuclease H2 complex"/>
    <property type="evidence" value="ECO:0007669"/>
    <property type="project" value="TreeGrafter"/>
</dbReference>
<protein>
    <recommendedName>
        <fullName evidence="7 14">Ribonuclease HII</fullName>
        <shortName evidence="14">RNase HII</shortName>
        <ecNumber evidence="6 14">3.1.26.4</ecNumber>
    </recommendedName>
</protein>
<keyword evidence="12 14" id="KW-0378">Hydrolase</keyword>
<comment type="caution">
    <text evidence="18">The sequence shown here is derived from an EMBL/GenBank/DDBJ whole genome shotgun (WGS) entry which is preliminary data.</text>
</comment>
<evidence type="ECO:0000256" key="8">
    <source>
        <dbReference type="ARBA" id="ARBA00022490"/>
    </source>
</evidence>
<dbReference type="NCBIfam" id="NF000595">
    <property type="entry name" value="PRK00015.1-3"/>
    <property type="match status" value="1"/>
</dbReference>
<evidence type="ECO:0000256" key="16">
    <source>
        <dbReference type="RuleBase" id="RU003515"/>
    </source>
</evidence>
<keyword evidence="13 14" id="KW-0464">Manganese</keyword>
<feature type="binding site" evidence="14 15">
    <location>
        <position position="111"/>
    </location>
    <ligand>
        <name>a divalent metal cation</name>
        <dbReference type="ChEBI" id="CHEBI:60240"/>
    </ligand>
</feature>
<dbReference type="GO" id="GO:0005737">
    <property type="term" value="C:cytoplasm"/>
    <property type="evidence" value="ECO:0007669"/>
    <property type="project" value="UniProtKB-SubCell"/>
</dbReference>
<evidence type="ECO:0000259" key="17">
    <source>
        <dbReference type="PROSITE" id="PS51975"/>
    </source>
</evidence>
<dbReference type="InterPro" id="IPR012337">
    <property type="entry name" value="RNaseH-like_sf"/>
</dbReference>
<evidence type="ECO:0000256" key="15">
    <source>
        <dbReference type="PROSITE-ProRule" id="PRU01319"/>
    </source>
</evidence>
<evidence type="ECO:0000256" key="7">
    <source>
        <dbReference type="ARBA" id="ARBA00019179"/>
    </source>
</evidence>
<gene>
    <name evidence="14" type="primary">rnhB</name>
    <name evidence="18" type="ORF">ENV82_02090</name>
</gene>
<organism evidence="18">
    <name type="scientific">Caldisericum exile</name>
    <dbReference type="NCBI Taxonomy" id="693075"/>
    <lineage>
        <taxon>Bacteria</taxon>
        <taxon>Pseudomonadati</taxon>
        <taxon>Caldisericota/Cryosericota group</taxon>
        <taxon>Caldisericota</taxon>
        <taxon>Caldisericia</taxon>
        <taxon>Caldisericales</taxon>
        <taxon>Caldisericaceae</taxon>
        <taxon>Caldisericum</taxon>
    </lineage>
</organism>
<evidence type="ECO:0000256" key="1">
    <source>
        <dbReference type="ARBA" id="ARBA00000077"/>
    </source>
</evidence>
<evidence type="ECO:0000313" key="18">
    <source>
        <dbReference type="EMBL" id="HGW60217.1"/>
    </source>
</evidence>
<keyword evidence="10 14" id="KW-0479">Metal-binding</keyword>
<feature type="binding site" evidence="14 15">
    <location>
        <position position="11"/>
    </location>
    <ligand>
        <name>a divalent metal cation</name>
        <dbReference type="ChEBI" id="CHEBI:60240"/>
    </ligand>
</feature>
<dbReference type="HAMAP" id="MF_00052_B">
    <property type="entry name" value="RNase_HII_B"/>
    <property type="match status" value="1"/>
</dbReference>
<feature type="binding site" evidence="14 15">
    <location>
        <position position="10"/>
    </location>
    <ligand>
        <name>a divalent metal cation</name>
        <dbReference type="ChEBI" id="CHEBI:60240"/>
    </ligand>
</feature>
<dbReference type="GO" id="GO:0006298">
    <property type="term" value="P:mismatch repair"/>
    <property type="evidence" value="ECO:0007669"/>
    <property type="project" value="TreeGrafter"/>
</dbReference>
<name>A0A7C4XTL0_9BACT</name>
<dbReference type="PROSITE" id="PS51975">
    <property type="entry name" value="RNASE_H_2"/>
    <property type="match status" value="1"/>
</dbReference>
<comment type="cofactor">
    <cofactor evidence="14 15">
        <name>Mn(2+)</name>
        <dbReference type="ChEBI" id="CHEBI:29035"/>
    </cofactor>
    <cofactor evidence="14 15">
        <name>Mg(2+)</name>
        <dbReference type="ChEBI" id="CHEBI:18420"/>
    </cofactor>
    <text evidence="14 15">Manganese or magnesium. Binds 1 divalent metal ion per monomer in the absence of substrate. May bind a second metal ion after substrate binding.</text>
</comment>
<dbReference type="Gene3D" id="3.30.420.10">
    <property type="entry name" value="Ribonuclease H-like superfamily/Ribonuclease H"/>
    <property type="match status" value="1"/>
</dbReference>
<comment type="similarity">
    <text evidence="5 14 16">Belongs to the RNase HII family.</text>
</comment>
<sequence>MGNILKIGIDEAGRGPLAGPVVSAAVMIKHRIEGVRDSKKLSPEKRALLFNEIVEHAVAFGIGTATVEEIDALNILNATFLSMRRAIYSLLITYSRKFGEIEPDNFVVFVDGNRPIPDIPFRVKAIIKGDNLIYEISCASILAKVYRDNIMVALANVYPQYGFEKNKGYGTREHFEALKRFGISPVHRKKFVRGLENVTLFG</sequence>
<dbReference type="GO" id="GO:0004523">
    <property type="term" value="F:RNA-DNA hybrid ribonuclease activity"/>
    <property type="evidence" value="ECO:0007669"/>
    <property type="project" value="UniProtKB-UniRule"/>
</dbReference>
<keyword evidence="8 14" id="KW-0963">Cytoplasm</keyword>
<reference evidence="18" key="1">
    <citation type="journal article" date="2020" name="mSystems">
        <title>Genome- and Community-Level Interaction Insights into Carbon Utilization and Element Cycling Functions of Hydrothermarchaeota in Hydrothermal Sediment.</title>
        <authorList>
            <person name="Zhou Z."/>
            <person name="Liu Y."/>
            <person name="Xu W."/>
            <person name="Pan J."/>
            <person name="Luo Z.H."/>
            <person name="Li M."/>
        </authorList>
    </citation>
    <scope>NUCLEOTIDE SEQUENCE [LARGE SCALE GENOMIC DNA]</scope>
    <source>
        <strain evidence="18">SpSt-794</strain>
    </source>
</reference>
<dbReference type="PANTHER" id="PTHR10954">
    <property type="entry name" value="RIBONUCLEASE H2 SUBUNIT A"/>
    <property type="match status" value="1"/>
</dbReference>
<evidence type="ECO:0000256" key="14">
    <source>
        <dbReference type="HAMAP-Rule" id="MF_00052"/>
    </source>
</evidence>
<keyword evidence="9 14" id="KW-0540">Nuclease</keyword>
<dbReference type="InterPro" id="IPR022898">
    <property type="entry name" value="RNase_HII"/>
</dbReference>
<dbReference type="SUPFAM" id="SSF53098">
    <property type="entry name" value="Ribonuclease H-like"/>
    <property type="match status" value="1"/>
</dbReference>
<dbReference type="CDD" id="cd07182">
    <property type="entry name" value="RNase_HII_bacteria_HII_like"/>
    <property type="match status" value="1"/>
</dbReference>
<dbReference type="GO" id="GO:0003723">
    <property type="term" value="F:RNA binding"/>
    <property type="evidence" value="ECO:0007669"/>
    <property type="project" value="UniProtKB-UniRule"/>
</dbReference>
<dbReference type="GO" id="GO:0043137">
    <property type="term" value="P:DNA replication, removal of RNA primer"/>
    <property type="evidence" value="ECO:0007669"/>
    <property type="project" value="TreeGrafter"/>
</dbReference>
<evidence type="ECO:0000256" key="13">
    <source>
        <dbReference type="ARBA" id="ARBA00023211"/>
    </source>
</evidence>
<evidence type="ECO:0000256" key="4">
    <source>
        <dbReference type="ARBA" id="ARBA00004496"/>
    </source>
</evidence>
<evidence type="ECO:0000256" key="2">
    <source>
        <dbReference type="ARBA" id="ARBA00001946"/>
    </source>
</evidence>
<accession>A0A7C4XTL0</accession>
<evidence type="ECO:0000256" key="10">
    <source>
        <dbReference type="ARBA" id="ARBA00022723"/>
    </source>
</evidence>
<dbReference type="Pfam" id="PF01351">
    <property type="entry name" value="RNase_HII"/>
    <property type="match status" value="1"/>
</dbReference>
<dbReference type="PANTHER" id="PTHR10954:SF18">
    <property type="entry name" value="RIBONUCLEASE HII"/>
    <property type="match status" value="1"/>
</dbReference>
<evidence type="ECO:0000256" key="11">
    <source>
        <dbReference type="ARBA" id="ARBA00022759"/>
    </source>
</evidence>
<feature type="domain" description="RNase H type-2" evidence="17">
    <location>
        <begin position="4"/>
        <end position="202"/>
    </location>
</feature>
<comment type="function">
    <text evidence="3 14 16">Endonuclease that specifically degrades the RNA of RNA-DNA hybrids.</text>
</comment>
<dbReference type="EC" id="3.1.26.4" evidence="6 14"/>
<evidence type="ECO:0000256" key="3">
    <source>
        <dbReference type="ARBA" id="ARBA00004065"/>
    </source>
</evidence>
<dbReference type="AlphaFoldDB" id="A0A7C4XTL0"/>
<evidence type="ECO:0000256" key="12">
    <source>
        <dbReference type="ARBA" id="ARBA00022801"/>
    </source>
</evidence>
<comment type="catalytic activity">
    <reaction evidence="1 14 15 16">
        <text>Endonucleolytic cleavage to 5'-phosphomonoester.</text>
        <dbReference type="EC" id="3.1.26.4"/>
    </reaction>
</comment>
<dbReference type="GO" id="GO:0030145">
    <property type="term" value="F:manganese ion binding"/>
    <property type="evidence" value="ECO:0007669"/>
    <property type="project" value="UniProtKB-UniRule"/>
</dbReference>
<comment type="cofactor">
    <cofactor evidence="2">
        <name>Mg(2+)</name>
        <dbReference type="ChEBI" id="CHEBI:18420"/>
    </cofactor>
</comment>
<keyword evidence="11 14" id="KW-0255">Endonuclease</keyword>
<dbReference type="EMBL" id="DTHV01000066">
    <property type="protein sequence ID" value="HGW60217.1"/>
    <property type="molecule type" value="Genomic_DNA"/>
</dbReference>
<evidence type="ECO:0000256" key="6">
    <source>
        <dbReference type="ARBA" id="ARBA00012180"/>
    </source>
</evidence>
<proteinExistence type="inferred from homology"/>
<comment type="subcellular location">
    <subcellularLocation>
        <location evidence="4 14">Cytoplasm</location>
    </subcellularLocation>
</comment>